<protein>
    <recommendedName>
        <fullName evidence="9">Ribokinase</fullName>
        <shortName evidence="9">RK</shortName>
        <ecNumber evidence="9">2.7.1.15</ecNumber>
    </recommendedName>
</protein>
<dbReference type="GO" id="GO:0005737">
    <property type="term" value="C:cytoplasm"/>
    <property type="evidence" value="ECO:0007669"/>
    <property type="project" value="UniProtKB-SubCell"/>
</dbReference>
<dbReference type="RefSeq" id="WP_004962904.1">
    <property type="nucleotide sequence ID" value="NZ_LR134117.1"/>
</dbReference>
<evidence type="ECO:0000256" key="3">
    <source>
        <dbReference type="ARBA" id="ARBA00022741"/>
    </source>
</evidence>
<evidence type="ECO:0000259" key="10">
    <source>
        <dbReference type="Pfam" id="PF00294"/>
    </source>
</evidence>
<feature type="binding site" evidence="9">
    <location>
        <begin position="218"/>
        <end position="223"/>
    </location>
    <ligand>
        <name>ATP</name>
        <dbReference type="ChEBI" id="CHEBI:30616"/>
    </ligand>
</feature>
<dbReference type="GO" id="GO:0004747">
    <property type="term" value="F:ribokinase activity"/>
    <property type="evidence" value="ECO:0007669"/>
    <property type="project" value="UniProtKB-UniRule"/>
</dbReference>
<dbReference type="GO" id="GO:0005524">
    <property type="term" value="F:ATP binding"/>
    <property type="evidence" value="ECO:0007669"/>
    <property type="project" value="UniProtKB-UniRule"/>
</dbReference>
<dbReference type="InterPro" id="IPR002139">
    <property type="entry name" value="Ribo/fructo_kinase"/>
</dbReference>
<feature type="domain" description="Carbohydrate kinase PfkB" evidence="10">
    <location>
        <begin position="1"/>
        <end position="286"/>
    </location>
</feature>
<keyword evidence="8 9" id="KW-0119">Carbohydrate metabolism</keyword>
<keyword evidence="2 9" id="KW-0479">Metal-binding</keyword>
<feature type="binding site" evidence="9">
    <location>
        <position position="247"/>
    </location>
    <ligand>
        <name>K(+)</name>
        <dbReference type="ChEBI" id="CHEBI:29103"/>
    </ligand>
</feature>
<comment type="pathway">
    <text evidence="9">Carbohydrate metabolism; D-ribose degradation; D-ribose 5-phosphate from beta-D-ribopyranose: step 2/2.</text>
</comment>
<organism evidence="11 12">
    <name type="scientific">Serratia odorifera</name>
    <dbReference type="NCBI Taxonomy" id="618"/>
    <lineage>
        <taxon>Bacteria</taxon>
        <taxon>Pseudomonadati</taxon>
        <taxon>Pseudomonadota</taxon>
        <taxon>Gammaproteobacteria</taxon>
        <taxon>Enterobacterales</taxon>
        <taxon>Yersiniaceae</taxon>
        <taxon>Serratia</taxon>
    </lineage>
</organism>
<feature type="binding site" evidence="9">
    <location>
        <position position="281"/>
    </location>
    <ligand>
        <name>K(+)</name>
        <dbReference type="ChEBI" id="CHEBI:29103"/>
    </ligand>
</feature>
<gene>
    <name evidence="11" type="primary">rbsK_4</name>
    <name evidence="9" type="synonym">rbsK</name>
    <name evidence="11" type="ORF">NCTC11214_04388</name>
</gene>
<evidence type="ECO:0000256" key="5">
    <source>
        <dbReference type="ARBA" id="ARBA00022840"/>
    </source>
</evidence>
<sequence length="295" mass="30450">MSKILVVGSLHHDTMLHAHHRPEKGETVIGSGCSYKFGGKGGNQAVSAANAGAAVRFVGAVGADQQGRFLLSVLASRGVDIQHIKALPQVPSGISVAIMDADNDYGAVVVSNANNHIDTAQLSEDVVWQQVSMLLLQNEVPAAINLQAAHQAKKRGVRVCLNAAPARTLSTDLQAAIDLLVVNAVEARELSGMPIDNLAAACAAAQALSHRFPAVVVTAGEHGVAFCQSGQQSHSLPAVQVQLVSTHGAGDCFMGVLCTALLQGQTLAQAVAQANQVAAEHVSRQPALPDALPTA</sequence>
<feature type="binding site" evidence="9">
    <location>
        <begin position="39"/>
        <end position="43"/>
    </location>
    <ligand>
        <name>substrate</name>
    </ligand>
</feature>
<comment type="activity regulation">
    <text evidence="9">Activated by a monovalent cation that binds near, but not in, the active site. The most likely occupant of the site in vivo is potassium. Ion binding induces a conformational change that may alter substrate affinity.</text>
</comment>
<dbReference type="InterPro" id="IPR029056">
    <property type="entry name" value="Ribokinase-like"/>
</dbReference>
<keyword evidence="7 9" id="KW-0630">Potassium</keyword>
<evidence type="ECO:0000313" key="12">
    <source>
        <dbReference type="Proteomes" id="UP000281391"/>
    </source>
</evidence>
<name>A0A447KYZ1_SEROD</name>
<evidence type="ECO:0000256" key="9">
    <source>
        <dbReference type="HAMAP-Rule" id="MF_01987"/>
    </source>
</evidence>
<dbReference type="PANTHER" id="PTHR10584">
    <property type="entry name" value="SUGAR KINASE"/>
    <property type="match status" value="1"/>
</dbReference>
<keyword evidence="4 9" id="KW-0418">Kinase</keyword>
<dbReference type="GO" id="GO:0046872">
    <property type="term" value="F:metal ion binding"/>
    <property type="evidence" value="ECO:0007669"/>
    <property type="project" value="UniProtKB-KW"/>
</dbReference>
<dbReference type="InterPro" id="IPR011877">
    <property type="entry name" value="Ribokinase"/>
</dbReference>
<dbReference type="KEGG" id="sof:NCTC11214_04388"/>
<dbReference type="HAMAP" id="MF_01987">
    <property type="entry name" value="Ribokinase"/>
    <property type="match status" value="1"/>
</dbReference>
<dbReference type="Pfam" id="PF00294">
    <property type="entry name" value="PfkB"/>
    <property type="match status" value="1"/>
</dbReference>
<evidence type="ECO:0000313" key="11">
    <source>
        <dbReference type="EMBL" id="VDZ63269.1"/>
    </source>
</evidence>
<comment type="function">
    <text evidence="9">Catalyzes the phosphorylation of ribose at O-5 in a reaction requiring ATP and magnesium. The resulting D-ribose-5-phosphate can then be used either for sythesis of nucleotides, histidine, and tryptophan, or as a component of the pentose phosphate pathway.</text>
</comment>
<evidence type="ECO:0000256" key="7">
    <source>
        <dbReference type="ARBA" id="ARBA00022958"/>
    </source>
</evidence>
<comment type="subcellular location">
    <subcellularLocation>
        <location evidence="9">Cytoplasm</location>
    </subcellularLocation>
</comment>
<dbReference type="PANTHER" id="PTHR10584:SF166">
    <property type="entry name" value="RIBOKINASE"/>
    <property type="match status" value="1"/>
</dbReference>
<evidence type="ECO:0000256" key="1">
    <source>
        <dbReference type="ARBA" id="ARBA00022679"/>
    </source>
</evidence>
<comment type="caution">
    <text evidence="9">Lacks conserved residue(s) required for the propagation of feature annotation.</text>
</comment>
<reference evidence="11 12" key="1">
    <citation type="submission" date="2018-12" db="EMBL/GenBank/DDBJ databases">
        <authorList>
            <consortium name="Pathogen Informatics"/>
        </authorList>
    </citation>
    <scope>NUCLEOTIDE SEQUENCE [LARGE SCALE GENOMIC DNA]</scope>
    <source>
        <strain evidence="11 12">NCTC11214</strain>
    </source>
</reference>
<evidence type="ECO:0000256" key="2">
    <source>
        <dbReference type="ARBA" id="ARBA00022723"/>
    </source>
</evidence>
<feature type="active site" description="Proton acceptor" evidence="9">
    <location>
        <position position="251"/>
    </location>
</feature>
<dbReference type="Proteomes" id="UP000281391">
    <property type="component" value="Chromosome"/>
</dbReference>
<dbReference type="InterPro" id="IPR011611">
    <property type="entry name" value="PfkB_dom"/>
</dbReference>
<evidence type="ECO:0000256" key="4">
    <source>
        <dbReference type="ARBA" id="ARBA00022777"/>
    </source>
</evidence>
<keyword evidence="3 9" id="KW-0547">Nucleotide-binding</keyword>
<comment type="catalytic activity">
    <reaction evidence="9">
        <text>D-ribose + ATP = D-ribose 5-phosphate + ADP + H(+)</text>
        <dbReference type="Rhea" id="RHEA:13697"/>
        <dbReference type="ChEBI" id="CHEBI:15378"/>
        <dbReference type="ChEBI" id="CHEBI:30616"/>
        <dbReference type="ChEBI" id="CHEBI:47013"/>
        <dbReference type="ChEBI" id="CHEBI:78346"/>
        <dbReference type="ChEBI" id="CHEBI:456216"/>
        <dbReference type="EC" id="2.7.1.15"/>
    </reaction>
</comment>
<dbReference type="EMBL" id="LR134117">
    <property type="protein sequence ID" value="VDZ63269.1"/>
    <property type="molecule type" value="Genomic_DNA"/>
</dbReference>
<comment type="cofactor">
    <cofactor evidence="9">
        <name>Mg(2+)</name>
        <dbReference type="ChEBI" id="CHEBI:18420"/>
    </cofactor>
    <text evidence="9">Requires a divalent cation, most likely magnesium in vivo, as an electrophilic catalyst to aid phosphoryl group transfer. It is the chelate of the metal and the nucleotide that is the actual substrate.</text>
</comment>
<keyword evidence="6 9" id="KW-0460">Magnesium</keyword>
<dbReference type="SUPFAM" id="SSF53613">
    <property type="entry name" value="Ribokinase-like"/>
    <property type="match status" value="1"/>
</dbReference>
<keyword evidence="5 9" id="KW-0067">ATP-binding</keyword>
<evidence type="ECO:0000256" key="6">
    <source>
        <dbReference type="ARBA" id="ARBA00022842"/>
    </source>
</evidence>
<dbReference type="EC" id="2.7.1.15" evidence="9"/>
<dbReference type="AlphaFoldDB" id="A0A447KYZ1"/>
<feature type="binding site" evidence="9">
    <location>
        <begin position="250"/>
        <end position="251"/>
    </location>
    <ligand>
        <name>ATP</name>
        <dbReference type="ChEBI" id="CHEBI:30616"/>
    </ligand>
</feature>
<keyword evidence="1 9" id="KW-0808">Transferase</keyword>
<feature type="binding site" evidence="9">
    <location>
        <position position="251"/>
    </location>
    <ligand>
        <name>substrate</name>
    </ligand>
</feature>
<comment type="similarity">
    <text evidence="9">Belongs to the carbohydrate kinase PfkB family. Ribokinase subfamily.</text>
</comment>
<accession>A0A447KYZ1</accession>
<evidence type="ECO:0000256" key="8">
    <source>
        <dbReference type="ARBA" id="ARBA00023277"/>
    </source>
</evidence>
<dbReference type="UniPathway" id="UPA00916">
    <property type="reaction ID" value="UER00889"/>
</dbReference>
<proteinExistence type="inferred from homology"/>
<feature type="binding site" evidence="9">
    <location>
        <position position="139"/>
    </location>
    <ligand>
        <name>substrate</name>
    </ligand>
</feature>
<feature type="binding site" evidence="9">
    <location>
        <position position="183"/>
    </location>
    <ligand>
        <name>ATP</name>
        <dbReference type="ChEBI" id="CHEBI:30616"/>
    </ligand>
</feature>
<dbReference type="Gene3D" id="3.40.1190.20">
    <property type="match status" value="1"/>
</dbReference>
<keyword evidence="9" id="KW-0963">Cytoplasm</keyword>
<comment type="subunit">
    <text evidence="9">Homodimer.</text>
</comment>
<dbReference type="PRINTS" id="PR00990">
    <property type="entry name" value="RIBOKINASE"/>
</dbReference>
<feature type="binding site" evidence="9">
    <location>
        <begin position="11"/>
        <end position="13"/>
    </location>
    <ligand>
        <name>substrate</name>
    </ligand>
</feature>
<dbReference type="GO" id="GO:0019303">
    <property type="term" value="P:D-ribose catabolic process"/>
    <property type="evidence" value="ECO:0007669"/>
    <property type="project" value="UniProtKB-UniRule"/>
</dbReference>
<feature type="binding site" evidence="9">
    <location>
        <position position="275"/>
    </location>
    <ligand>
        <name>ATP</name>
        <dbReference type="ChEBI" id="CHEBI:30616"/>
    </ligand>
</feature>
<feature type="binding site" evidence="9">
    <location>
        <position position="284"/>
    </location>
    <ligand>
        <name>K(+)</name>
        <dbReference type="ChEBI" id="CHEBI:29103"/>
    </ligand>
</feature>